<dbReference type="Proteomes" id="UP000030687">
    <property type="component" value="Unassembled WGS sequence"/>
</dbReference>
<evidence type="ECO:0000313" key="10">
    <source>
        <dbReference type="Proteomes" id="UP000030687"/>
    </source>
</evidence>
<keyword evidence="10" id="KW-1185">Reference proteome</keyword>
<feature type="non-terminal residue" evidence="9">
    <location>
        <position position="1"/>
    </location>
</feature>
<keyword evidence="2 7" id="KW-0479">Metal-binding</keyword>
<reference evidence="9 10" key="1">
    <citation type="submission" date="2013-10" db="EMBL/GenBank/DDBJ databases">
        <authorList>
            <consortium name="International Citrus Genome Consortium"/>
            <person name="Jenkins J."/>
            <person name="Schmutz J."/>
            <person name="Prochnik S."/>
            <person name="Rokhsar D."/>
            <person name="Gmitter F."/>
            <person name="Ollitrault P."/>
            <person name="Machado M."/>
            <person name="Talon M."/>
            <person name="Wincker P."/>
            <person name="Jaillon O."/>
            <person name="Morgante M."/>
        </authorList>
    </citation>
    <scope>NUCLEOTIDE SEQUENCE</scope>
    <source>
        <strain evidence="10">cv. Clemenules</strain>
    </source>
</reference>
<dbReference type="InterPro" id="IPR005123">
    <property type="entry name" value="Oxoglu/Fe-dep_dioxygenase_dom"/>
</dbReference>
<dbReference type="EMBL" id="KI536925">
    <property type="protein sequence ID" value="ESR40369.1"/>
    <property type="molecule type" value="Genomic_DNA"/>
</dbReference>
<dbReference type="STRING" id="85681.V4ULU2"/>
<name>V4ULU2_CITCL</name>
<dbReference type="InterPro" id="IPR050231">
    <property type="entry name" value="Iron_ascorbate_oxido_reductase"/>
</dbReference>
<gene>
    <name evidence="9" type="ORF">CICLE_v10027545mg</name>
</gene>
<dbReference type="InterPro" id="IPR026992">
    <property type="entry name" value="DIOX_N"/>
</dbReference>
<feature type="domain" description="Fe2OG dioxygenase" evidence="8">
    <location>
        <begin position="187"/>
        <end position="290"/>
    </location>
</feature>
<keyword evidence="5 7" id="KW-0408">Iron</keyword>
<dbReference type="OMA" id="MDSHEEQ"/>
<accession>V4ULU2</accession>
<sequence>YPIPRVVNFDPNKLSCLVQRQSKAKMGSEAAQKLPIVDLSQENLKPGSSSWQTACNEIRLALEEYGCFVALYDKLLPEFRNKVFDSLEELFDLPQETKMKNVNPKPAHGYMGKISAFPLHEGMGIEYATNRGECEKFTSLMWPQGNYQFCEVAHTYANIVAELQQLVMKMLFESYGVEKLYESQKESTTYLLRFLKYRKSQTDTTNLAFKGHTDKSLVSILHSNHVKGLELRTKDGEWIHFEPSPSSFVIIAGDVCMAWSNDRIKSCYHRVIVDGPEVRYALGLFSFLSGVIQTPEELVDDEHPLQYKPFDHAGLLQFYLSNSDQNKGERNMMKAYCGI</sequence>
<dbReference type="SUPFAM" id="SSF51197">
    <property type="entry name" value="Clavaminate synthase-like"/>
    <property type="match status" value="1"/>
</dbReference>
<evidence type="ECO:0000256" key="6">
    <source>
        <dbReference type="ARBA" id="ARBA00057022"/>
    </source>
</evidence>
<dbReference type="GO" id="GO:0051213">
    <property type="term" value="F:dioxygenase activity"/>
    <property type="evidence" value="ECO:0007669"/>
    <property type="project" value="UniProtKB-KW"/>
</dbReference>
<evidence type="ECO:0000256" key="2">
    <source>
        <dbReference type="ARBA" id="ARBA00022723"/>
    </source>
</evidence>
<comment type="similarity">
    <text evidence="1 7">Belongs to the iron/ascorbate-dependent oxidoreductase family.</text>
</comment>
<proteinExistence type="inferred from homology"/>
<dbReference type="Pfam" id="PF03171">
    <property type="entry name" value="2OG-FeII_Oxy"/>
    <property type="match status" value="1"/>
</dbReference>
<protein>
    <recommendedName>
        <fullName evidence="8">Fe2OG dioxygenase domain-containing protein</fullName>
    </recommendedName>
</protein>
<dbReference type="FunFam" id="2.60.120.330:FF:000022">
    <property type="entry name" value="Probable 2-oxoglutarate-dependent dioxygenase AOP1.2"/>
    <property type="match status" value="1"/>
</dbReference>
<dbReference type="OrthoDB" id="288590at2759"/>
<dbReference type="PROSITE" id="PS51471">
    <property type="entry name" value="FE2OG_OXY"/>
    <property type="match status" value="1"/>
</dbReference>
<dbReference type="Gene3D" id="2.60.120.330">
    <property type="entry name" value="B-lactam Antibiotic, Isopenicillin N Synthase, Chain"/>
    <property type="match status" value="1"/>
</dbReference>
<organism evidence="9 10">
    <name type="scientific">Citrus clementina</name>
    <name type="common">Clementine</name>
    <name type="synonym">Citrus deliciosa x Citrus sinensis</name>
    <dbReference type="NCBI Taxonomy" id="85681"/>
    <lineage>
        <taxon>Eukaryota</taxon>
        <taxon>Viridiplantae</taxon>
        <taxon>Streptophyta</taxon>
        <taxon>Embryophyta</taxon>
        <taxon>Tracheophyta</taxon>
        <taxon>Spermatophyta</taxon>
        <taxon>Magnoliopsida</taxon>
        <taxon>eudicotyledons</taxon>
        <taxon>Gunneridae</taxon>
        <taxon>Pentapetalae</taxon>
        <taxon>rosids</taxon>
        <taxon>malvids</taxon>
        <taxon>Sapindales</taxon>
        <taxon>Rutaceae</taxon>
        <taxon>Aurantioideae</taxon>
        <taxon>Citrus</taxon>
    </lineage>
</organism>
<keyword evidence="4 7" id="KW-0560">Oxidoreductase</keyword>
<dbReference type="Pfam" id="PF14226">
    <property type="entry name" value="DIOX_N"/>
    <property type="match status" value="1"/>
</dbReference>
<evidence type="ECO:0000256" key="1">
    <source>
        <dbReference type="ARBA" id="ARBA00008056"/>
    </source>
</evidence>
<evidence type="ECO:0000256" key="5">
    <source>
        <dbReference type="ARBA" id="ARBA00023004"/>
    </source>
</evidence>
<evidence type="ECO:0000256" key="4">
    <source>
        <dbReference type="ARBA" id="ARBA00023002"/>
    </source>
</evidence>
<dbReference type="Gramene" id="ESR40369">
    <property type="protein sequence ID" value="ESR40369"/>
    <property type="gene ID" value="CICLE_v10027545mg"/>
</dbReference>
<dbReference type="KEGG" id="cic:CICLE_v10027545mg"/>
<dbReference type="InterPro" id="IPR044861">
    <property type="entry name" value="IPNS-like_FE2OG_OXY"/>
</dbReference>
<dbReference type="InterPro" id="IPR027443">
    <property type="entry name" value="IPNS-like_sf"/>
</dbReference>
<evidence type="ECO:0000313" key="9">
    <source>
        <dbReference type="EMBL" id="ESR40369.1"/>
    </source>
</evidence>
<evidence type="ECO:0000256" key="7">
    <source>
        <dbReference type="RuleBase" id="RU003682"/>
    </source>
</evidence>
<keyword evidence="3" id="KW-0223">Dioxygenase</keyword>
<dbReference type="InParanoid" id="V4ULU2"/>
<evidence type="ECO:0000256" key="3">
    <source>
        <dbReference type="ARBA" id="ARBA00022964"/>
    </source>
</evidence>
<dbReference type="eggNOG" id="KOG0143">
    <property type="taxonomic scope" value="Eukaryota"/>
</dbReference>
<dbReference type="PANTHER" id="PTHR47990">
    <property type="entry name" value="2-OXOGLUTARATE (2OG) AND FE(II)-DEPENDENT OXYGENASE SUPERFAMILY PROTEIN-RELATED"/>
    <property type="match status" value="1"/>
</dbReference>
<evidence type="ECO:0000259" key="8">
    <source>
        <dbReference type="PROSITE" id="PS51471"/>
    </source>
</evidence>
<dbReference type="GO" id="GO:0046872">
    <property type="term" value="F:metal ion binding"/>
    <property type="evidence" value="ECO:0007669"/>
    <property type="project" value="UniProtKB-KW"/>
</dbReference>
<comment type="function">
    <text evidence="6">Probable 2-oxoglutarate-dependent dioxygenase that may be involved in glucosinolates biosynthesis. May play a role in the production of aliphatic glucosinolates.</text>
</comment>
<dbReference type="AlphaFoldDB" id="V4ULU2"/>